<dbReference type="EMBL" id="JADNRY010000049">
    <property type="protein sequence ID" value="KAF9069551.1"/>
    <property type="molecule type" value="Genomic_DNA"/>
</dbReference>
<evidence type="ECO:0000313" key="2">
    <source>
        <dbReference type="Proteomes" id="UP000772434"/>
    </source>
</evidence>
<proteinExistence type="predicted"/>
<keyword evidence="2" id="KW-1185">Reference proteome</keyword>
<gene>
    <name evidence="1" type="ORF">BDP27DRAFT_1517108</name>
</gene>
<name>A0A9P5PUC2_9AGAR</name>
<accession>A0A9P5PUC2</accession>
<comment type="caution">
    <text evidence="1">The sequence shown here is derived from an EMBL/GenBank/DDBJ whole genome shotgun (WGS) entry which is preliminary data.</text>
</comment>
<reference evidence="1" key="1">
    <citation type="submission" date="2020-11" db="EMBL/GenBank/DDBJ databases">
        <authorList>
            <consortium name="DOE Joint Genome Institute"/>
            <person name="Ahrendt S."/>
            <person name="Riley R."/>
            <person name="Andreopoulos W."/>
            <person name="Labutti K."/>
            <person name="Pangilinan J."/>
            <person name="Ruiz-Duenas F.J."/>
            <person name="Barrasa J.M."/>
            <person name="Sanchez-Garcia M."/>
            <person name="Camarero S."/>
            <person name="Miyauchi S."/>
            <person name="Serrano A."/>
            <person name="Linde D."/>
            <person name="Babiker R."/>
            <person name="Drula E."/>
            <person name="Ayuso-Fernandez I."/>
            <person name="Pacheco R."/>
            <person name="Padilla G."/>
            <person name="Ferreira P."/>
            <person name="Barriuso J."/>
            <person name="Kellner H."/>
            <person name="Castanera R."/>
            <person name="Alfaro M."/>
            <person name="Ramirez L."/>
            <person name="Pisabarro A.G."/>
            <person name="Kuo A."/>
            <person name="Tritt A."/>
            <person name="Lipzen A."/>
            <person name="He G."/>
            <person name="Yan M."/>
            <person name="Ng V."/>
            <person name="Cullen D."/>
            <person name="Martin F."/>
            <person name="Rosso M.-N."/>
            <person name="Henrissat B."/>
            <person name="Hibbett D."/>
            <person name="Martinez A.T."/>
            <person name="Grigoriev I.V."/>
        </authorList>
    </citation>
    <scope>NUCLEOTIDE SEQUENCE</scope>
    <source>
        <strain evidence="1">AH 40177</strain>
    </source>
</reference>
<sequence length="128" mass="14490">MKRAGWSSAGAVKILQLERPEFYSKIYRGTIHKWKKEGENDWSEETKAKIMNRHALIGTGRAGALAKFPALVTEIKTALQDLRTAGLVVNITIARLIILGLIQEHYPEALTRHFCCTKTYVRIFDCTT</sequence>
<dbReference type="Proteomes" id="UP000772434">
    <property type="component" value="Unassembled WGS sequence"/>
</dbReference>
<dbReference type="OrthoDB" id="3341102at2759"/>
<dbReference type="AlphaFoldDB" id="A0A9P5PUC2"/>
<evidence type="ECO:0000313" key="1">
    <source>
        <dbReference type="EMBL" id="KAF9069551.1"/>
    </source>
</evidence>
<protein>
    <submittedName>
        <fullName evidence="1">Uncharacterized protein</fullName>
    </submittedName>
</protein>
<organism evidence="1 2">
    <name type="scientific">Rhodocollybia butyracea</name>
    <dbReference type="NCBI Taxonomy" id="206335"/>
    <lineage>
        <taxon>Eukaryota</taxon>
        <taxon>Fungi</taxon>
        <taxon>Dikarya</taxon>
        <taxon>Basidiomycota</taxon>
        <taxon>Agaricomycotina</taxon>
        <taxon>Agaricomycetes</taxon>
        <taxon>Agaricomycetidae</taxon>
        <taxon>Agaricales</taxon>
        <taxon>Marasmiineae</taxon>
        <taxon>Omphalotaceae</taxon>
        <taxon>Rhodocollybia</taxon>
    </lineage>
</organism>